<accession>A0A540NNM5</accession>
<comment type="caution">
    <text evidence="2">The sequence shown here is derived from an EMBL/GenBank/DDBJ whole genome shotgun (WGS) entry which is preliminary data.</text>
</comment>
<evidence type="ECO:0000313" key="3">
    <source>
        <dbReference type="Proteomes" id="UP000315295"/>
    </source>
</evidence>
<feature type="region of interest" description="Disordered" evidence="1">
    <location>
        <begin position="22"/>
        <end position="74"/>
    </location>
</feature>
<organism evidence="2 3">
    <name type="scientific">Malus baccata</name>
    <name type="common">Siberian crab apple</name>
    <name type="synonym">Pyrus baccata</name>
    <dbReference type="NCBI Taxonomy" id="106549"/>
    <lineage>
        <taxon>Eukaryota</taxon>
        <taxon>Viridiplantae</taxon>
        <taxon>Streptophyta</taxon>
        <taxon>Embryophyta</taxon>
        <taxon>Tracheophyta</taxon>
        <taxon>Spermatophyta</taxon>
        <taxon>Magnoliopsida</taxon>
        <taxon>eudicotyledons</taxon>
        <taxon>Gunneridae</taxon>
        <taxon>Pentapetalae</taxon>
        <taxon>rosids</taxon>
        <taxon>fabids</taxon>
        <taxon>Rosales</taxon>
        <taxon>Rosaceae</taxon>
        <taxon>Amygdaloideae</taxon>
        <taxon>Maleae</taxon>
        <taxon>Malus</taxon>
    </lineage>
</organism>
<dbReference type="Proteomes" id="UP000315295">
    <property type="component" value="Unassembled WGS sequence"/>
</dbReference>
<dbReference type="EMBL" id="VIEB01000018">
    <property type="protein sequence ID" value="TQE12632.1"/>
    <property type="molecule type" value="Genomic_DNA"/>
</dbReference>
<evidence type="ECO:0000313" key="2">
    <source>
        <dbReference type="EMBL" id="TQE12632.1"/>
    </source>
</evidence>
<feature type="compositionally biased region" description="Polar residues" evidence="1">
    <location>
        <begin position="55"/>
        <end position="68"/>
    </location>
</feature>
<name>A0A540NNM5_MALBA</name>
<protein>
    <submittedName>
        <fullName evidence="2">Uncharacterized protein</fullName>
    </submittedName>
</protein>
<gene>
    <name evidence="2" type="ORF">C1H46_001844</name>
</gene>
<keyword evidence="3" id="KW-1185">Reference proteome</keyword>
<reference evidence="2 3" key="1">
    <citation type="journal article" date="2019" name="G3 (Bethesda)">
        <title>Sequencing of a Wild Apple (Malus baccata) Genome Unravels the Differences Between Cultivated and Wild Apple Species Regarding Disease Resistance and Cold Tolerance.</title>
        <authorList>
            <person name="Chen X."/>
        </authorList>
    </citation>
    <scope>NUCLEOTIDE SEQUENCE [LARGE SCALE GENOMIC DNA]</scope>
    <source>
        <strain evidence="3">cv. Shandingzi</strain>
        <tissue evidence="2">Leaves</tissue>
    </source>
</reference>
<evidence type="ECO:0000256" key="1">
    <source>
        <dbReference type="SAM" id="MobiDB-lite"/>
    </source>
</evidence>
<sequence>MKHANLLEQITQTNEKIKSISRLGADLPKNPTNAGPLPLEDVENRSEDGCENINRKGSQATEQATKGPTENLHSRYDLRNTLREVMSEEMKKVWDQIGDIERTSKTKNSDYSEKKVPLSFSKDLLDEPTSDDTRALKMQSYEGLSHPCDYLNGFIYAVKG</sequence>
<dbReference type="AlphaFoldDB" id="A0A540NNM5"/>
<proteinExistence type="predicted"/>